<protein>
    <submittedName>
        <fullName evidence="2">Phosphatase</fullName>
    </submittedName>
</protein>
<gene>
    <name evidence="2" type="ORF">FHE72_04010</name>
</gene>
<sequence>MKRLWIGITCLMVSAILYGSTLIAAAVYSGLLMGDGGLGWDFRYGVFGTALIEVGTLPLVLAVIAGGMGIVLILLEFRKNMAGNEEQPKEIEG</sequence>
<reference evidence="2 3" key="1">
    <citation type="submission" date="2019-06" db="EMBL/GenBank/DDBJ databases">
        <title>An operon consisting of a P-type ATPase gene and a transcriptional regular gene given the different cadmium resistance in Bacillus vietamensis 151-6 and Bacillus marisflavi 151-25.</title>
        <authorList>
            <person name="Yu X."/>
        </authorList>
    </citation>
    <scope>NUCLEOTIDE SEQUENCE [LARGE SCALE GENOMIC DNA]</scope>
    <source>
        <strain evidence="2 3">151-6</strain>
    </source>
</reference>
<dbReference type="RefSeq" id="WP_061809091.1">
    <property type="nucleotide sequence ID" value="NZ_CP047394.1"/>
</dbReference>
<name>A0A6I6UC43_9BACI</name>
<keyword evidence="1" id="KW-0812">Transmembrane</keyword>
<evidence type="ECO:0000313" key="2">
    <source>
        <dbReference type="EMBL" id="QHE60295.1"/>
    </source>
</evidence>
<dbReference type="KEGG" id="bvq:FHE72_04010"/>
<keyword evidence="1" id="KW-1133">Transmembrane helix</keyword>
<feature type="transmembrane region" description="Helical" evidence="1">
    <location>
        <begin position="49"/>
        <end position="75"/>
    </location>
</feature>
<dbReference type="Proteomes" id="UP000465062">
    <property type="component" value="Chromosome"/>
</dbReference>
<dbReference type="EMBL" id="CP047394">
    <property type="protein sequence ID" value="QHE60295.1"/>
    <property type="molecule type" value="Genomic_DNA"/>
</dbReference>
<evidence type="ECO:0000256" key="1">
    <source>
        <dbReference type="SAM" id="Phobius"/>
    </source>
</evidence>
<organism evidence="2 3">
    <name type="scientific">Rossellomorea vietnamensis</name>
    <dbReference type="NCBI Taxonomy" id="218284"/>
    <lineage>
        <taxon>Bacteria</taxon>
        <taxon>Bacillati</taxon>
        <taxon>Bacillota</taxon>
        <taxon>Bacilli</taxon>
        <taxon>Bacillales</taxon>
        <taxon>Bacillaceae</taxon>
        <taxon>Rossellomorea</taxon>
    </lineage>
</organism>
<evidence type="ECO:0000313" key="3">
    <source>
        <dbReference type="Proteomes" id="UP000465062"/>
    </source>
</evidence>
<proteinExistence type="predicted"/>
<accession>A0A6I6UC43</accession>
<keyword evidence="1" id="KW-0472">Membrane</keyword>
<dbReference type="AlphaFoldDB" id="A0A6I6UC43"/>